<comment type="caution">
    <text evidence="9">The sequence shown here is derived from an EMBL/GenBank/DDBJ whole genome shotgun (WGS) entry which is preliminary data.</text>
</comment>
<evidence type="ECO:0000256" key="7">
    <source>
        <dbReference type="SAM" id="Phobius"/>
    </source>
</evidence>
<feature type="transmembrane region" description="Helical" evidence="7">
    <location>
        <begin position="170"/>
        <end position="192"/>
    </location>
</feature>
<reference evidence="9 10" key="1">
    <citation type="submission" date="2017-11" db="EMBL/GenBank/DDBJ databases">
        <title>Infants hospitalized years apart are colonized by the same room-sourced microbial strains.</title>
        <authorList>
            <person name="Brooks B."/>
            <person name="Olm M.R."/>
            <person name="Firek B.A."/>
            <person name="Baker R."/>
            <person name="Thomas B.C."/>
            <person name="Morowitz M.J."/>
            <person name="Banfield J.F."/>
        </authorList>
    </citation>
    <scope>NUCLEOTIDE SEQUENCE [LARGE SCALE GENOMIC DNA]</scope>
    <source>
        <strain evidence="9">S2_009_000_R2_76</strain>
    </source>
</reference>
<feature type="transmembrane region" description="Helical" evidence="7">
    <location>
        <begin position="518"/>
        <end position="539"/>
    </location>
</feature>
<feature type="non-terminal residue" evidence="9">
    <location>
        <position position="1"/>
    </location>
</feature>
<feature type="transmembrane region" description="Helical" evidence="7">
    <location>
        <begin position="119"/>
        <end position="137"/>
    </location>
</feature>
<evidence type="ECO:0000313" key="9">
    <source>
        <dbReference type="EMBL" id="PZP40386.1"/>
    </source>
</evidence>
<dbReference type="GO" id="GO:0005886">
    <property type="term" value="C:plasma membrane"/>
    <property type="evidence" value="ECO:0007669"/>
    <property type="project" value="UniProtKB-SubCell"/>
</dbReference>
<feature type="domain" description="ABC3 transporter permease C-terminal" evidence="8">
    <location>
        <begin position="121"/>
        <end position="235"/>
    </location>
</feature>
<feature type="transmembrane region" description="Helical" evidence="7">
    <location>
        <begin position="212"/>
        <end position="234"/>
    </location>
</feature>
<accession>A0A2W5G4G8</accession>
<keyword evidence="3 7" id="KW-0812">Transmembrane</keyword>
<keyword evidence="2" id="KW-1003">Cell membrane</keyword>
<dbReference type="Proteomes" id="UP000249645">
    <property type="component" value="Unassembled WGS sequence"/>
</dbReference>
<sequence>NDSIQTTISGVVADFNQLTDFSNKIFISLKTITETNLGRSMVGTPMWTNISDASQCFVKLQNGVNSANINKQIKELFEANIPKGKKDDFVVFGRLQPLSDVHLNTILTEGDAVKNQRNITLLAVVILLLASINFINLTTAQSSLRAKEVGVRKTFGSNKKQIIVQFLSETFLLMLSASVIACLLYPLMFHLFKGFIPSTMTLSALFQTWTLVYLFGLILVLTFLAGLYPAFVMSGYKPIQALKGKVIRSGKSEKVWLRQSLIVFQFVIAQVFLIVVFVVGKQIHYVLNKDMGFKKDAIVSFYTPEWGNRSKHKKIDILYNEIKKLPGVRMASIASNTPAINGWSSTSLTYVDKGKEREFENVHVRNIDDNYIELFGLKLLAGTNVRIDTSAKIPDILINETLMKQVGFLSPKDAVGKYLQGGNADSSLITGVVKDFNMMSLTSTIQPMVMFANDFGYSNKLSFSFSSNNPEDWKKTLKDVEALYNKIYIGKVFDYQFYDKTIESLYETQIRLNTLLKWATGLSIFISCMGLIGLVMFLANQRTKEIGIRKVLGASIPQILALLS</sequence>
<organism evidence="9 10">
    <name type="scientific">Pseudopedobacter saltans</name>
    <dbReference type="NCBI Taxonomy" id="151895"/>
    <lineage>
        <taxon>Bacteria</taxon>
        <taxon>Pseudomonadati</taxon>
        <taxon>Bacteroidota</taxon>
        <taxon>Sphingobacteriia</taxon>
        <taxon>Sphingobacteriales</taxon>
        <taxon>Sphingobacteriaceae</taxon>
        <taxon>Pseudopedobacter</taxon>
    </lineage>
</organism>
<dbReference type="InterPro" id="IPR003838">
    <property type="entry name" value="ABC3_permease_C"/>
</dbReference>
<keyword evidence="5 7" id="KW-0472">Membrane</keyword>
<evidence type="ECO:0000256" key="5">
    <source>
        <dbReference type="ARBA" id="ARBA00023136"/>
    </source>
</evidence>
<dbReference type="GO" id="GO:0022857">
    <property type="term" value="F:transmembrane transporter activity"/>
    <property type="evidence" value="ECO:0007669"/>
    <property type="project" value="TreeGrafter"/>
</dbReference>
<dbReference type="PANTHER" id="PTHR30572:SF4">
    <property type="entry name" value="ABC TRANSPORTER PERMEASE YTRF"/>
    <property type="match status" value="1"/>
</dbReference>
<evidence type="ECO:0000313" key="10">
    <source>
        <dbReference type="Proteomes" id="UP000249645"/>
    </source>
</evidence>
<feature type="non-terminal residue" evidence="9">
    <location>
        <position position="564"/>
    </location>
</feature>
<evidence type="ECO:0000256" key="3">
    <source>
        <dbReference type="ARBA" id="ARBA00022692"/>
    </source>
</evidence>
<keyword evidence="4 7" id="KW-1133">Transmembrane helix</keyword>
<evidence type="ECO:0000256" key="1">
    <source>
        <dbReference type="ARBA" id="ARBA00004651"/>
    </source>
</evidence>
<evidence type="ECO:0000259" key="8">
    <source>
        <dbReference type="Pfam" id="PF02687"/>
    </source>
</evidence>
<proteinExistence type="inferred from homology"/>
<dbReference type="AlphaFoldDB" id="A0A2W5G4G8"/>
<dbReference type="PANTHER" id="PTHR30572">
    <property type="entry name" value="MEMBRANE COMPONENT OF TRANSPORTER-RELATED"/>
    <property type="match status" value="1"/>
</dbReference>
<gene>
    <name evidence="9" type="ORF">DI598_19345</name>
</gene>
<evidence type="ECO:0000256" key="2">
    <source>
        <dbReference type="ARBA" id="ARBA00022475"/>
    </source>
</evidence>
<evidence type="ECO:0000256" key="4">
    <source>
        <dbReference type="ARBA" id="ARBA00022989"/>
    </source>
</evidence>
<dbReference type="Pfam" id="PF02687">
    <property type="entry name" value="FtsX"/>
    <property type="match status" value="1"/>
</dbReference>
<dbReference type="EMBL" id="QFOI01000610">
    <property type="protein sequence ID" value="PZP40386.1"/>
    <property type="molecule type" value="Genomic_DNA"/>
</dbReference>
<protein>
    <recommendedName>
        <fullName evidence="8">ABC3 transporter permease C-terminal domain-containing protein</fullName>
    </recommendedName>
</protein>
<evidence type="ECO:0000256" key="6">
    <source>
        <dbReference type="ARBA" id="ARBA00038076"/>
    </source>
</evidence>
<name>A0A2W5G4G8_9SPHI</name>
<dbReference type="InterPro" id="IPR050250">
    <property type="entry name" value="Macrolide_Exporter_MacB"/>
</dbReference>
<comment type="subcellular location">
    <subcellularLocation>
        <location evidence="1">Cell membrane</location>
        <topology evidence="1">Multi-pass membrane protein</topology>
    </subcellularLocation>
</comment>
<comment type="similarity">
    <text evidence="6">Belongs to the ABC-4 integral membrane protein family.</text>
</comment>
<feature type="transmembrane region" description="Helical" evidence="7">
    <location>
        <begin position="255"/>
        <end position="279"/>
    </location>
</feature>